<sequence>MSQAPARLDPLSGLIHRPGTPVTLILVSIGFLAKYALSVALAHQPDLAANTSYNVFYGAVAGAVDGVFWGGGTILQLYRAFGRNGNKAARSG</sequence>
<accession>A0A368JZ60</accession>
<feature type="transmembrane region" description="Helical" evidence="1">
    <location>
        <begin position="21"/>
        <end position="43"/>
    </location>
</feature>
<protein>
    <submittedName>
        <fullName evidence="2">Uncharacterized protein</fullName>
    </submittedName>
</protein>
<comment type="caution">
    <text evidence="2">The sequence shown here is derived from an EMBL/GenBank/DDBJ whole genome shotgun (WGS) entry which is preliminary data.</text>
</comment>
<gene>
    <name evidence="2" type="ORF">DUT91_24015</name>
</gene>
<evidence type="ECO:0000313" key="3">
    <source>
        <dbReference type="Proteomes" id="UP000253420"/>
    </source>
</evidence>
<dbReference type="RefSeq" id="WP_114442922.1">
    <property type="nucleotide sequence ID" value="NZ_QOZG01000036.1"/>
</dbReference>
<dbReference type="EMBL" id="QOZG01000036">
    <property type="protein sequence ID" value="RCS21452.1"/>
    <property type="molecule type" value="Genomic_DNA"/>
</dbReference>
<name>A0A368JZ60_9HYPH</name>
<dbReference type="Proteomes" id="UP000253420">
    <property type="component" value="Unassembled WGS sequence"/>
</dbReference>
<reference evidence="2 3" key="1">
    <citation type="submission" date="2018-07" db="EMBL/GenBank/DDBJ databases">
        <title>The draft genome of Phyllobacterium salinisoli.</title>
        <authorList>
            <person name="Liu L."/>
            <person name="Li L."/>
            <person name="Zhang X."/>
            <person name="Liang L."/>
        </authorList>
    </citation>
    <scope>NUCLEOTIDE SEQUENCE [LARGE SCALE GENOMIC DNA]</scope>
    <source>
        <strain evidence="2 3">LLAN61</strain>
    </source>
</reference>
<keyword evidence="3" id="KW-1185">Reference proteome</keyword>
<evidence type="ECO:0000256" key="1">
    <source>
        <dbReference type="SAM" id="Phobius"/>
    </source>
</evidence>
<dbReference type="AlphaFoldDB" id="A0A368JZ60"/>
<evidence type="ECO:0000313" key="2">
    <source>
        <dbReference type="EMBL" id="RCS21452.1"/>
    </source>
</evidence>
<dbReference type="OrthoDB" id="3034721at2"/>
<keyword evidence="1" id="KW-0812">Transmembrane</keyword>
<proteinExistence type="predicted"/>
<feature type="transmembrane region" description="Helical" evidence="1">
    <location>
        <begin position="55"/>
        <end position="78"/>
    </location>
</feature>
<keyword evidence="1" id="KW-1133">Transmembrane helix</keyword>
<keyword evidence="1" id="KW-0472">Membrane</keyword>
<organism evidence="2 3">
    <name type="scientific">Phyllobacterium salinisoli</name>
    <dbReference type="NCBI Taxonomy" id="1899321"/>
    <lineage>
        <taxon>Bacteria</taxon>
        <taxon>Pseudomonadati</taxon>
        <taxon>Pseudomonadota</taxon>
        <taxon>Alphaproteobacteria</taxon>
        <taxon>Hyphomicrobiales</taxon>
        <taxon>Phyllobacteriaceae</taxon>
        <taxon>Phyllobacterium</taxon>
    </lineage>
</organism>